<evidence type="ECO:0000259" key="5">
    <source>
        <dbReference type="Pfam" id="PF02650"/>
    </source>
</evidence>
<accession>A0ABM6RR62</accession>
<keyword evidence="2 4" id="KW-0238">DNA-binding</keyword>
<dbReference type="InterPro" id="IPR003802">
    <property type="entry name" value="Sporulation_regulator_WhiA"/>
</dbReference>
<evidence type="ECO:0000313" key="7">
    <source>
        <dbReference type="EMBL" id="AUW93929.1"/>
    </source>
</evidence>
<evidence type="ECO:0000256" key="4">
    <source>
        <dbReference type="HAMAP-Rule" id="MF_01420"/>
    </source>
</evidence>
<evidence type="ECO:0000256" key="2">
    <source>
        <dbReference type="ARBA" id="ARBA00023125"/>
    </source>
</evidence>
<comment type="similarity">
    <text evidence="4">Belongs to the WhiA family.</text>
</comment>
<reference evidence="7 8" key="1">
    <citation type="journal article" date="2019" name="Sci. Rep.">
        <title>Sulfobacillus thermotolerans: new insights into resistance and metabolic capacities of acidophilic chemolithotrophs.</title>
        <authorList>
            <person name="Panyushkina A.E."/>
            <person name="Babenko V.V."/>
            <person name="Nikitina A.S."/>
            <person name="Selezneva O.V."/>
            <person name="Tsaplina I.A."/>
            <person name="Letarova M.A."/>
            <person name="Kostryukova E.S."/>
            <person name="Letarov A.V."/>
        </authorList>
    </citation>
    <scope>NUCLEOTIDE SEQUENCE [LARGE SCALE GENOMIC DNA]</scope>
    <source>
        <strain evidence="7 8">Kr1</strain>
    </source>
</reference>
<proteinExistence type="inferred from homology"/>
<dbReference type="Gene3D" id="3.10.28.10">
    <property type="entry name" value="Homing endonucleases"/>
    <property type="match status" value="1"/>
</dbReference>
<evidence type="ECO:0000313" key="8">
    <source>
        <dbReference type="Proteomes" id="UP000325292"/>
    </source>
</evidence>
<dbReference type="PANTHER" id="PTHR37307">
    <property type="entry name" value="CELL DIVISION PROTEIN WHIA-RELATED"/>
    <property type="match status" value="1"/>
</dbReference>
<keyword evidence="3 4" id="KW-0131">Cell cycle</keyword>
<dbReference type="InterPro" id="IPR027434">
    <property type="entry name" value="Homing_endonucl"/>
</dbReference>
<dbReference type="InterPro" id="IPR023054">
    <property type="entry name" value="Sporulation_regulator_WhiA_C"/>
</dbReference>
<dbReference type="InterPro" id="IPR039518">
    <property type="entry name" value="WhiA_LAGLIDADG_dom"/>
</dbReference>
<evidence type="ECO:0000256" key="3">
    <source>
        <dbReference type="ARBA" id="ARBA00023306"/>
    </source>
</evidence>
<dbReference type="SUPFAM" id="SSF55608">
    <property type="entry name" value="Homing endonucleases"/>
    <property type="match status" value="1"/>
</dbReference>
<dbReference type="EMBL" id="CP019454">
    <property type="protein sequence ID" value="AUW93929.1"/>
    <property type="molecule type" value="Genomic_DNA"/>
</dbReference>
<feature type="domain" description="WhiA LAGLIDADG-like" evidence="6">
    <location>
        <begin position="103"/>
        <end position="193"/>
    </location>
</feature>
<name>A0ABM6RR62_9FIRM</name>
<dbReference type="HAMAP" id="MF_01420">
    <property type="entry name" value="HTH_type_WhiA"/>
    <property type="match status" value="1"/>
</dbReference>
<comment type="function">
    <text evidence="4">Involved in cell division and chromosome segregation.</text>
</comment>
<feature type="domain" description="Sporulation regulator WhiA C-terminal" evidence="5">
    <location>
        <begin position="196"/>
        <end position="274"/>
    </location>
</feature>
<dbReference type="PANTHER" id="PTHR37307:SF1">
    <property type="entry name" value="CELL DIVISION PROTEIN WHIA-RELATED"/>
    <property type="match status" value="1"/>
</dbReference>
<dbReference type="Pfam" id="PF14527">
    <property type="entry name" value="LAGLIDADG_WhiA"/>
    <property type="match status" value="1"/>
</dbReference>
<gene>
    <name evidence="4" type="primary">whiA</name>
    <name evidence="7" type="ORF">BXT84_08200</name>
</gene>
<keyword evidence="8" id="KW-1185">Reference proteome</keyword>
<keyword evidence="1 4" id="KW-0132">Cell division</keyword>
<evidence type="ECO:0000256" key="1">
    <source>
        <dbReference type="ARBA" id="ARBA00022618"/>
    </source>
</evidence>
<dbReference type="NCBIfam" id="TIGR00647">
    <property type="entry name" value="DNA_bind_WhiA"/>
    <property type="match status" value="1"/>
</dbReference>
<evidence type="ECO:0000259" key="6">
    <source>
        <dbReference type="Pfam" id="PF14527"/>
    </source>
</evidence>
<sequence>MGWSYARQVKAEIARETIESLPACMWAELWGLGGFSQPDQWRDGLKIGSALIARRAYRLMKTLNLSPRIMVYRASRRMHFVIKPNLNVDSVDEQSLILGCGPSYLRGMFLARGYLADPERGIHLEFGLDSEAQRALLLHVLLPLHLRPKETVRRGRTVLYWKDRQQIIRLLAQMGAHQAVLEWESAQVMKTVKNRVNRLVNSETANLRRSVESGMEQARILQKKVSDPSLPPALRELALLRIAHPDWSLKELGLALSPPISKSAVNHRMRRLLKGQNFETDGQN</sequence>
<dbReference type="GO" id="GO:0003677">
    <property type="term" value="F:DNA binding"/>
    <property type="evidence" value="ECO:0007669"/>
    <property type="project" value="UniProtKB-KW"/>
</dbReference>
<organism evidence="7 8">
    <name type="scientific">Sulfobacillus thermotolerans</name>
    <dbReference type="NCBI Taxonomy" id="338644"/>
    <lineage>
        <taxon>Bacteria</taxon>
        <taxon>Bacillati</taxon>
        <taxon>Bacillota</taxon>
        <taxon>Clostridia</taxon>
        <taxon>Eubacteriales</taxon>
        <taxon>Clostridiales Family XVII. Incertae Sedis</taxon>
        <taxon>Sulfobacillus</taxon>
    </lineage>
</organism>
<dbReference type="Pfam" id="PF02650">
    <property type="entry name" value="HTH_WhiA"/>
    <property type="match status" value="1"/>
</dbReference>
<protein>
    <recommendedName>
        <fullName evidence="4">Probable cell division protein WhiA</fullName>
    </recommendedName>
</protein>
<dbReference type="Proteomes" id="UP000325292">
    <property type="component" value="Chromosome"/>
</dbReference>